<feature type="compositionally biased region" description="Basic residues" evidence="4">
    <location>
        <begin position="1"/>
        <end position="11"/>
    </location>
</feature>
<evidence type="ECO:0000256" key="3">
    <source>
        <dbReference type="ARBA" id="ARBA00023242"/>
    </source>
</evidence>
<protein>
    <submittedName>
        <fullName evidence="9">Ribonucleases P/MRP protein subunit POP1-like</fullName>
    </submittedName>
</protein>
<name>A0A8B8CER9_CRAVI</name>
<dbReference type="GO" id="GO:0001682">
    <property type="term" value="P:tRNA 5'-leader removal"/>
    <property type="evidence" value="ECO:0007669"/>
    <property type="project" value="InterPro"/>
</dbReference>
<dbReference type="Gene3D" id="3.30.1360.120">
    <property type="entry name" value="Probable tRNA modification gtpase trme, domain 1"/>
    <property type="match status" value="1"/>
</dbReference>
<dbReference type="AlphaFoldDB" id="A0A8B8CER9"/>
<dbReference type="InterPro" id="IPR012590">
    <property type="entry name" value="POPLD_dom"/>
</dbReference>
<keyword evidence="2" id="KW-0819">tRNA processing</keyword>
<dbReference type="KEGG" id="cvn:111118082"/>
<dbReference type="GO" id="GO:0005655">
    <property type="term" value="C:nucleolar ribonuclease P complex"/>
    <property type="evidence" value="ECO:0007669"/>
    <property type="project" value="InterPro"/>
</dbReference>
<sequence>MDQFNRKRKHGGFINNQTKKQKVSDNILSQAPQAIDVIEYAKCRAAELQLLDAATQKRKVSQAVNGLMSISMRRRAMSHNVKRMPRRIREMVTIKANKHKRPSRKHRRRPKNLLQEYIRRQKTKVWLETHIWHAKRFKMTEKWGYKIPYQPTNKSARASYRATQHHCQMIDVSYLCCIEILGKEENILNGISSLCNCQAGPTIGAKMCLEGTREGECVLFKQGSYPVGAIGPVTFLWRPKSESEPFERQLWIWCHPSCYEELWKELESSFSQSENCEVQDMSVQLKCPIEGMEKGKTLSEITDSSVVNNNTKEENMSVDLKGMGDSVENESEKKKEIDGPKGKRKQKKGKKQASKKEESEEQFVKVVNRKSQIGKVSMSSLKDRLVRHRFIGPESQQVLARTLNVANIMFNSNETSYWWKEYYQDKKLSLGFNQQREFWDGVIQCQSAAELSPHVVIGLTVRDPRVFRAKIRNEFPDPDEEINESLLSENVEAIKLKISQDVSNSALWDEEIRKTVTSTKKTDFEINQLKSEHLVPGTELILGEDESRIPVLIIQNPGTNPSEQNHGHYGSGWDLIMPAGWSMAFWVANIYHGARAGGLRELQCLANEQQSQHFPEDYPDTSAGKIEEVRIKNEKEAEHSRRPPAKRPNFNKLSMENPFSWAWDKLFSKENGSSDFHVLRDKKDLSTLRKIMNVAKKNKKGFESGSTEEGNASIQDIMSRHQQSLVFVKISMNSKGCPEEMGTISIPTLEDVEKMKTDRHFTGPLRHQQPDPELEKKKEKRKAQKLLNKGLLKLLPPQKTSVEGEEEKDPDDSDRDIIGFIKHGGFSLNNGQGAGKGFCSMAGLQKLLESIPSERNLVLIRNPRTLQYRFARLSF</sequence>
<reference evidence="9" key="1">
    <citation type="submission" date="2025-08" db="UniProtKB">
        <authorList>
            <consortium name="RefSeq"/>
        </authorList>
    </citation>
    <scope>IDENTIFICATION</scope>
    <source>
        <tissue evidence="9">Whole sample</tissue>
    </source>
</reference>
<dbReference type="InterPro" id="IPR009723">
    <property type="entry name" value="Pop1_N"/>
</dbReference>
<dbReference type="RefSeq" id="XP_022313086.1">
    <property type="nucleotide sequence ID" value="XM_022457378.1"/>
</dbReference>
<gene>
    <name evidence="9" type="primary">LOC111118082</name>
</gene>
<evidence type="ECO:0000313" key="8">
    <source>
        <dbReference type="Proteomes" id="UP000694844"/>
    </source>
</evidence>
<feature type="region of interest" description="Disordered" evidence="4">
    <location>
        <begin position="1"/>
        <end position="22"/>
    </location>
</feature>
<dbReference type="Pfam" id="PF06978">
    <property type="entry name" value="POP1_N"/>
    <property type="match status" value="1"/>
</dbReference>
<dbReference type="Pfam" id="PF22770">
    <property type="entry name" value="POP1_C"/>
    <property type="match status" value="1"/>
</dbReference>
<evidence type="ECO:0000259" key="6">
    <source>
        <dbReference type="Pfam" id="PF08170"/>
    </source>
</evidence>
<evidence type="ECO:0000256" key="2">
    <source>
        <dbReference type="ARBA" id="ARBA00022694"/>
    </source>
</evidence>
<feature type="domain" description="POPLD" evidence="6">
    <location>
        <begin position="572"/>
        <end position="663"/>
    </location>
</feature>
<evidence type="ECO:0000256" key="1">
    <source>
        <dbReference type="ARBA" id="ARBA00004123"/>
    </source>
</evidence>
<keyword evidence="3" id="KW-0539">Nucleus</keyword>
<dbReference type="InterPro" id="IPR055079">
    <property type="entry name" value="POP1_C"/>
</dbReference>
<feature type="compositionally biased region" description="Polar residues" evidence="4">
    <location>
        <begin position="299"/>
        <end position="310"/>
    </location>
</feature>
<accession>A0A8B8CER9</accession>
<dbReference type="PANTHER" id="PTHR22731:SF3">
    <property type="entry name" value="RIBONUCLEASES P_MRP PROTEIN SUBUNIT POP1"/>
    <property type="match status" value="1"/>
</dbReference>
<feature type="compositionally biased region" description="Basic residues" evidence="4">
    <location>
        <begin position="342"/>
        <end position="353"/>
    </location>
</feature>
<dbReference type="InterPro" id="IPR027266">
    <property type="entry name" value="TrmE/GcvT-like"/>
</dbReference>
<comment type="subcellular location">
    <subcellularLocation>
        <location evidence="1">Nucleus</location>
    </subcellularLocation>
</comment>
<feature type="region of interest" description="Disordered" evidence="4">
    <location>
        <begin position="760"/>
        <end position="779"/>
    </location>
</feature>
<keyword evidence="8" id="KW-1185">Reference proteome</keyword>
<feature type="region of interest" description="Disordered" evidence="4">
    <location>
        <begin position="298"/>
        <end position="361"/>
    </location>
</feature>
<dbReference type="OrthoDB" id="442863at2759"/>
<feature type="compositionally biased region" description="Basic and acidic residues" evidence="4">
    <location>
        <begin position="768"/>
        <end position="777"/>
    </location>
</feature>
<evidence type="ECO:0000313" key="9">
    <source>
        <dbReference type="RefSeq" id="XP_022313086.1"/>
    </source>
</evidence>
<evidence type="ECO:0000259" key="5">
    <source>
        <dbReference type="Pfam" id="PF06978"/>
    </source>
</evidence>
<dbReference type="GO" id="GO:0000172">
    <property type="term" value="C:ribonuclease MRP complex"/>
    <property type="evidence" value="ECO:0007669"/>
    <property type="project" value="InterPro"/>
</dbReference>
<dbReference type="GeneID" id="111118082"/>
<feature type="compositionally biased region" description="Basic and acidic residues" evidence="4">
    <location>
        <begin position="330"/>
        <end position="341"/>
    </location>
</feature>
<dbReference type="Pfam" id="PF08170">
    <property type="entry name" value="POPLD"/>
    <property type="match status" value="1"/>
</dbReference>
<feature type="domain" description="POP1 C-terminal" evidence="7">
    <location>
        <begin position="724"/>
        <end position="874"/>
    </location>
</feature>
<dbReference type="Proteomes" id="UP000694844">
    <property type="component" value="Chromosome 2"/>
</dbReference>
<feature type="domain" description="Pop1 N-terminal" evidence="5">
    <location>
        <begin position="98"/>
        <end position="181"/>
    </location>
</feature>
<dbReference type="PANTHER" id="PTHR22731">
    <property type="entry name" value="RIBONUCLEASES P/MRP PROTEIN SUBUNIT POP1"/>
    <property type="match status" value="1"/>
</dbReference>
<proteinExistence type="predicted"/>
<dbReference type="InterPro" id="IPR039182">
    <property type="entry name" value="Pop1"/>
</dbReference>
<organism evidence="8 9">
    <name type="scientific">Crassostrea virginica</name>
    <name type="common">Eastern oyster</name>
    <dbReference type="NCBI Taxonomy" id="6565"/>
    <lineage>
        <taxon>Eukaryota</taxon>
        <taxon>Metazoa</taxon>
        <taxon>Spiralia</taxon>
        <taxon>Lophotrochozoa</taxon>
        <taxon>Mollusca</taxon>
        <taxon>Bivalvia</taxon>
        <taxon>Autobranchia</taxon>
        <taxon>Pteriomorphia</taxon>
        <taxon>Ostreida</taxon>
        <taxon>Ostreoidea</taxon>
        <taxon>Ostreidae</taxon>
        <taxon>Crassostrea</taxon>
    </lineage>
</organism>
<evidence type="ECO:0000256" key="4">
    <source>
        <dbReference type="SAM" id="MobiDB-lite"/>
    </source>
</evidence>
<evidence type="ECO:0000259" key="7">
    <source>
        <dbReference type="Pfam" id="PF22770"/>
    </source>
</evidence>
<dbReference type="SUPFAM" id="SSF103025">
    <property type="entry name" value="Folate-binding domain"/>
    <property type="match status" value="1"/>
</dbReference>